<dbReference type="Proteomes" id="UP000499080">
    <property type="component" value="Unassembled WGS sequence"/>
</dbReference>
<evidence type="ECO:0000256" key="1">
    <source>
        <dbReference type="SAM" id="MobiDB-lite"/>
    </source>
</evidence>
<proteinExistence type="predicted"/>
<comment type="caution">
    <text evidence="2">The sequence shown here is derived from an EMBL/GenBank/DDBJ whole genome shotgun (WGS) entry which is preliminary data.</text>
</comment>
<feature type="region of interest" description="Disordered" evidence="1">
    <location>
        <begin position="52"/>
        <end position="115"/>
    </location>
</feature>
<feature type="compositionally biased region" description="Basic and acidic residues" evidence="1">
    <location>
        <begin position="55"/>
        <end position="68"/>
    </location>
</feature>
<feature type="compositionally biased region" description="Basic residues" evidence="1">
    <location>
        <begin position="104"/>
        <end position="115"/>
    </location>
</feature>
<dbReference type="AlphaFoldDB" id="A0A4Y2K8E1"/>
<feature type="non-terminal residue" evidence="2">
    <location>
        <position position="1"/>
    </location>
</feature>
<keyword evidence="3" id="KW-1185">Reference proteome</keyword>
<accession>A0A4Y2K8E1</accession>
<feature type="compositionally biased region" description="Basic and acidic residues" evidence="1">
    <location>
        <begin position="78"/>
        <end position="103"/>
    </location>
</feature>
<organism evidence="2 3">
    <name type="scientific">Araneus ventricosus</name>
    <name type="common">Orbweaver spider</name>
    <name type="synonym">Epeira ventricosa</name>
    <dbReference type="NCBI Taxonomy" id="182803"/>
    <lineage>
        <taxon>Eukaryota</taxon>
        <taxon>Metazoa</taxon>
        <taxon>Ecdysozoa</taxon>
        <taxon>Arthropoda</taxon>
        <taxon>Chelicerata</taxon>
        <taxon>Arachnida</taxon>
        <taxon>Araneae</taxon>
        <taxon>Araneomorphae</taxon>
        <taxon>Entelegynae</taxon>
        <taxon>Araneoidea</taxon>
        <taxon>Araneidae</taxon>
        <taxon>Araneus</taxon>
    </lineage>
</organism>
<gene>
    <name evidence="2" type="ORF">AVEN_215420_1</name>
</gene>
<sequence>FRDGIGVHHPSERARWFLLCRLSKEYISSEYYVDIDQFDSFHDKFSGISAVLQDSRSEKERPKEKRFIQAECIRSRKPRSEKLSAPSKEPKDTENSQTKEKAEKKKKPALLKIHM</sequence>
<protein>
    <submittedName>
        <fullName evidence="2">Uncharacterized protein</fullName>
    </submittedName>
</protein>
<name>A0A4Y2K8E1_ARAVE</name>
<reference evidence="2 3" key="1">
    <citation type="journal article" date="2019" name="Sci. Rep.">
        <title>Orb-weaving spider Araneus ventricosus genome elucidates the spidroin gene catalogue.</title>
        <authorList>
            <person name="Kono N."/>
            <person name="Nakamura H."/>
            <person name="Ohtoshi R."/>
            <person name="Moran D.A.P."/>
            <person name="Shinohara A."/>
            <person name="Yoshida Y."/>
            <person name="Fujiwara M."/>
            <person name="Mori M."/>
            <person name="Tomita M."/>
            <person name="Arakawa K."/>
        </authorList>
    </citation>
    <scope>NUCLEOTIDE SEQUENCE [LARGE SCALE GENOMIC DNA]</scope>
</reference>
<evidence type="ECO:0000313" key="3">
    <source>
        <dbReference type="Proteomes" id="UP000499080"/>
    </source>
</evidence>
<evidence type="ECO:0000313" key="2">
    <source>
        <dbReference type="EMBL" id="GBM98581.1"/>
    </source>
</evidence>
<dbReference type="EMBL" id="BGPR01113620">
    <property type="protein sequence ID" value="GBM98581.1"/>
    <property type="molecule type" value="Genomic_DNA"/>
</dbReference>